<evidence type="ECO:0000259" key="4">
    <source>
        <dbReference type="PROSITE" id="PS51371"/>
    </source>
</evidence>
<evidence type="ECO:0000313" key="6">
    <source>
        <dbReference type="Proteomes" id="UP001203207"/>
    </source>
</evidence>
<dbReference type="EMBL" id="JAKRVX010000007">
    <property type="protein sequence ID" value="MCL9818030.1"/>
    <property type="molecule type" value="Genomic_DNA"/>
</dbReference>
<proteinExistence type="predicted"/>
<dbReference type="RefSeq" id="WP_250585458.1">
    <property type="nucleotide sequence ID" value="NZ_JAKRVX010000007.1"/>
</dbReference>
<dbReference type="InterPro" id="IPR051462">
    <property type="entry name" value="CBS_domain-containing"/>
</dbReference>
<organism evidence="5 6">
    <name type="scientific">Natronocalculus amylovorans</name>
    <dbReference type="NCBI Taxonomy" id="2917812"/>
    <lineage>
        <taxon>Archaea</taxon>
        <taxon>Methanobacteriati</taxon>
        <taxon>Methanobacteriota</taxon>
        <taxon>Stenosarchaea group</taxon>
        <taxon>Halobacteria</taxon>
        <taxon>Halobacteriales</taxon>
        <taxon>Haloferacaceae</taxon>
        <taxon>Natronocalculus</taxon>
    </lineage>
</organism>
<gene>
    <name evidence="5" type="ORF">AArcSt2_13895</name>
</gene>
<name>A0AAE3G025_9EURY</name>
<dbReference type="PANTHER" id="PTHR48108:SF26">
    <property type="entry name" value="CBS DOMAIN-CONTAINING PROTEIN DDB_G0289609"/>
    <property type="match status" value="1"/>
</dbReference>
<feature type="domain" description="CBS" evidence="4">
    <location>
        <begin position="128"/>
        <end position="185"/>
    </location>
</feature>
<evidence type="ECO:0000256" key="3">
    <source>
        <dbReference type="SAM" id="MobiDB-lite"/>
    </source>
</evidence>
<dbReference type="PROSITE" id="PS51371">
    <property type="entry name" value="CBS"/>
    <property type="match status" value="3"/>
</dbReference>
<feature type="domain" description="CBS" evidence="4">
    <location>
        <begin position="225"/>
        <end position="282"/>
    </location>
</feature>
<feature type="region of interest" description="Disordered" evidence="3">
    <location>
        <begin position="185"/>
        <end position="210"/>
    </location>
</feature>
<dbReference type="AlphaFoldDB" id="A0AAE3G025"/>
<dbReference type="Pfam" id="PF00571">
    <property type="entry name" value="CBS"/>
    <property type="match status" value="4"/>
</dbReference>
<sequence length="402" mass="43848">MDITEIIDTDFETFDRGTPVSKLRGAFESSGEKALVITDADGLVGVVTRRAVLSSHEKGTQKAQSVVRNVPTIDRHEDVRETARLMIAGDTRLLPVVDGDELVAVVRADDLLTHVHPYLSVLDVDDVATTAVVSVTPDTSLGAAIATFRDERIEHLPVVSEDSDEAVGIISLFDVLAFVTRELTRSQGGSPDGDDTDGAGTDRGGYGAREGESADLLSLPVRNVMVETLGTTMLDESLDAALETMFDFGASSSVVVDDDGSLAGIVTKTDLLESLTWTDDDQLHVQVFGADIVDNITDEYLATQIESVTRKYSGMRLLEAKVHFKEHKERLRGMSLIYVRVRLYTDKGLFVGTGEGYGGKHAFSLALNTVERQILEGKTYGKSMKPKETDELEKIYGWWLSK</sequence>
<protein>
    <submittedName>
        <fullName evidence="5">CBS domain-containing protein</fullName>
    </submittedName>
</protein>
<keyword evidence="6" id="KW-1185">Reference proteome</keyword>
<keyword evidence="1" id="KW-0677">Repeat</keyword>
<evidence type="ECO:0000313" key="5">
    <source>
        <dbReference type="EMBL" id="MCL9818030.1"/>
    </source>
</evidence>
<dbReference type="InterPro" id="IPR046342">
    <property type="entry name" value="CBS_dom_sf"/>
</dbReference>
<evidence type="ECO:0000256" key="2">
    <source>
        <dbReference type="PROSITE-ProRule" id="PRU00703"/>
    </source>
</evidence>
<dbReference type="PANTHER" id="PTHR48108">
    <property type="entry name" value="CBS DOMAIN-CONTAINING PROTEIN CBSX2, CHLOROPLASTIC"/>
    <property type="match status" value="1"/>
</dbReference>
<dbReference type="SMART" id="SM00116">
    <property type="entry name" value="CBS"/>
    <property type="match status" value="4"/>
</dbReference>
<dbReference type="InterPro" id="IPR000644">
    <property type="entry name" value="CBS_dom"/>
</dbReference>
<dbReference type="Proteomes" id="UP001203207">
    <property type="component" value="Unassembled WGS sequence"/>
</dbReference>
<accession>A0AAE3G025</accession>
<feature type="domain" description="CBS" evidence="4">
    <location>
        <begin position="66"/>
        <end position="124"/>
    </location>
</feature>
<dbReference type="SUPFAM" id="SSF54631">
    <property type="entry name" value="CBS-domain pair"/>
    <property type="match status" value="2"/>
</dbReference>
<keyword evidence="2" id="KW-0129">CBS domain</keyword>
<evidence type="ECO:0000256" key="1">
    <source>
        <dbReference type="ARBA" id="ARBA00022737"/>
    </source>
</evidence>
<dbReference type="Gene3D" id="3.10.580.10">
    <property type="entry name" value="CBS-domain"/>
    <property type="match status" value="3"/>
</dbReference>
<reference evidence="5" key="2">
    <citation type="submission" date="2022-02" db="EMBL/GenBank/DDBJ databases">
        <authorList>
            <person name="Elcheninov A.G."/>
            <person name="Sorokin D.Y."/>
            <person name="Kublanov I.V."/>
        </authorList>
    </citation>
    <scope>NUCLEOTIDE SEQUENCE</scope>
    <source>
        <strain evidence="5">AArc-St2</strain>
    </source>
</reference>
<comment type="caution">
    <text evidence="5">The sequence shown here is derived from an EMBL/GenBank/DDBJ whole genome shotgun (WGS) entry which is preliminary data.</text>
</comment>
<reference evidence="5" key="1">
    <citation type="journal article" date="2022" name="Syst. Appl. Microbiol.">
        <title>Natronocalculus amylovorans gen. nov., sp. nov., and Natranaeroarchaeum aerophilus sp. nov., dominant culturable amylolytic natronoarchaea from hypersaline soda lakes in southwestern Siberia.</title>
        <authorList>
            <person name="Sorokin D.Y."/>
            <person name="Elcheninov A.G."/>
            <person name="Khizhniak T.V."/>
            <person name="Koenen M."/>
            <person name="Bale N.J."/>
            <person name="Damste J.S.S."/>
            <person name="Kublanov I.V."/>
        </authorList>
    </citation>
    <scope>NUCLEOTIDE SEQUENCE</scope>
    <source>
        <strain evidence="5">AArc-St2</strain>
    </source>
</reference>